<protein>
    <recommendedName>
        <fullName evidence="3">Lumazine-binding</fullName>
    </recommendedName>
</protein>
<accession>A0ABT3CWG3</accession>
<evidence type="ECO:0008006" key="3">
    <source>
        <dbReference type="Google" id="ProtNLM"/>
    </source>
</evidence>
<gene>
    <name evidence="1" type="ORF">N7U62_14740</name>
</gene>
<dbReference type="SUPFAM" id="SSF54427">
    <property type="entry name" value="NTF2-like"/>
    <property type="match status" value="1"/>
</dbReference>
<organism evidence="1 2">
    <name type="scientific">Reichenbachiella ulvae</name>
    <dbReference type="NCBI Taxonomy" id="2980104"/>
    <lineage>
        <taxon>Bacteria</taxon>
        <taxon>Pseudomonadati</taxon>
        <taxon>Bacteroidota</taxon>
        <taxon>Cytophagia</taxon>
        <taxon>Cytophagales</taxon>
        <taxon>Reichenbachiellaceae</taxon>
        <taxon>Reichenbachiella</taxon>
    </lineage>
</organism>
<evidence type="ECO:0000313" key="2">
    <source>
        <dbReference type="Proteomes" id="UP001300692"/>
    </source>
</evidence>
<dbReference type="Gene3D" id="3.10.450.50">
    <property type="match status" value="1"/>
</dbReference>
<proteinExistence type="predicted"/>
<reference evidence="1 2" key="1">
    <citation type="submission" date="2022-10" db="EMBL/GenBank/DDBJ databases">
        <title>Comparative genomics and taxonomic characterization of three novel marine species of genus Reichenbachiella exhibiting antioxidant and polysaccharide degradation activities.</title>
        <authorList>
            <person name="Muhammad N."/>
            <person name="Lee Y.-J."/>
            <person name="Ko J."/>
            <person name="Kim S.-G."/>
        </authorList>
    </citation>
    <scope>NUCLEOTIDE SEQUENCE [LARGE SCALE GENOMIC DNA]</scope>
    <source>
        <strain evidence="1 2">ABR2-5</strain>
    </source>
</reference>
<sequence length="169" mass="19714">MRYFQIIFCIGISLFLFQCESEKTEQEKISPEAKEVRQVVLDVFQAMYDNDSLAVKKCFQPGAKLYTIFERNDSTHFREGELSQFVTAVGSPHEVEWIERSWDYQVSIDQGFAQVWCQYAFFAGERFSHCGVDAFHLVNTPTGWKIFSLADTRRKEDCIFPTGEFFEPQ</sequence>
<dbReference type="RefSeq" id="WP_264138758.1">
    <property type="nucleotide sequence ID" value="NZ_JAOYOD010000001.1"/>
</dbReference>
<comment type="caution">
    <text evidence="1">The sequence shown here is derived from an EMBL/GenBank/DDBJ whole genome shotgun (WGS) entry which is preliminary data.</text>
</comment>
<evidence type="ECO:0000313" key="1">
    <source>
        <dbReference type="EMBL" id="MCV9387937.1"/>
    </source>
</evidence>
<dbReference type="InterPro" id="IPR032710">
    <property type="entry name" value="NTF2-like_dom_sf"/>
</dbReference>
<keyword evidence="2" id="KW-1185">Reference proteome</keyword>
<dbReference type="Proteomes" id="UP001300692">
    <property type="component" value="Unassembled WGS sequence"/>
</dbReference>
<name>A0ABT3CWG3_9BACT</name>
<dbReference type="EMBL" id="JAOYOD010000001">
    <property type="protein sequence ID" value="MCV9387937.1"/>
    <property type="molecule type" value="Genomic_DNA"/>
</dbReference>